<evidence type="ECO:0000256" key="4">
    <source>
        <dbReference type="ARBA" id="ARBA00012729"/>
    </source>
</evidence>
<evidence type="ECO:0000256" key="3">
    <source>
        <dbReference type="ARBA" id="ARBA00004613"/>
    </source>
</evidence>
<keyword evidence="12" id="KW-0449">Lipoprotein</keyword>
<dbReference type="PROSITE" id="PS51910">
    <property type="entry name" value="GH18_2"/>
    <property type="match status" value="1"/>
</dbReference>
<feature type="chain" id="PRO_5045432610" description="chitinase" evidence="18">
    <location>
        <begin position="20"/>
        <end position="452"/>
    </location>
</feature>
<keyword evidence="14" id="KW-0624">Polysaccharide degradation</keyword>
<evidence type="ECO:0000256" key="12">
    <source>
        <dbReference type="ARBA" id="ARBA00023288"/>
    </source>
</evidence>
<gene>
    <name evidence="20" type="primary">CHT2_4</name>
    <name evidence="20" type="ORF">SCUCBS95973_008543</name>
</gene>
<dbReference type="SUPFAM" id="SSF51445">
    <property type="entry name" value="(Trans)glycosidases"/>
    <property type="match status" value="1"/>
</dbReference>
<keyword evidence="11" id="KW-0119">Carbohydrate metabolism</keyword>
<evidence type="ECO:0000256" key="14">
    <source>
        <dbReference type="ARBA" id="ARBA00023326"/>
    </source>
</evidence>
<evidence type="ECO:0000256" key="6">
    <source>
        <dbReference type="ARBA" id="ARBA00022525"/>
    </source>
</evidence>
<accession>A0ABP0CQA4</accession>
<organism evidence="20 21">
    <name type="scientific">Sporothrix curviconia</name>
    <dbReference type="NCBI Taxonomy" id="1260050"/>
    <lineage>
        <taxon>Eukaryota</taxon>
        <taxon>Fungi</taxon>
        <taxon>Dikarya</taxon>
        <taxon>Ascomycota</taxon>
        <taxon>Pezizomycotina</taxon>
        <taxon>Sordariomycetes</taxon>
        <taxon>Sordariomycetidae</taxon>
        <taxon>Ophiostomatales</taxon>
        <taxon>Ophiostomataceae</taxon>
        <taxon>Sporothrix</taxon>
    </lineage>
</organism>
<feature type="region of interest" description="Disordered" evidence="17">
    <location>
        <begin position="376"/>
        <end position="422"/>
    </location>
</feature>
<keyword evidence="7" id="KW-0325">Glycoprotein</keyword>
<dbReference type="EC" id="3.2.1.14" evidence="4"/>
<evidence type="ECO:0000256" key="7">
    <source>
        <dbReference type="ARBA" id="ARBA00022622"/>
    </source>
</evidence>
<evidence type="ECO:0000256" key="13">
    <source>
        <dbReference type="ARBA" id="ARBA00023295"/>
    </source>
</evidence>
<feature type="domain" description="GH18" evidence="19">
    <location>
        <begin position="16"/>
        <end position="335"/>
    </location>
</feature>
<dbReference type="InterPro" id="IPR001579">
    <property type="entry name" value="Glyco_hydro_18_chit_AS"/>
</dbReference>
<keyword evidence="7" id="KW-0336">GPI-anchor</keyword>
<evidence type="ECO:0000256" key="2">
    <source>
        <dbReference type="ARBA" id="ARBA00004609"/>
    </source>
</evidence>
<evidence type="ECO:0000256" key="15">
    <source>
        <dbReference type="RuleBase" id="RU000489"/>
    </source>
</evidence>
<evidence type="ECO:0000256" key="10">
    <source>
        <dbReference type="ARBA" id="ARBA00023136"/>
    </source>
</evidence>
<dbReference type="InterPro" id="IPR017853">
    <property type="entry name" value="GH"/>
</dbReference>
<evidence type="ECO:0000256" key="9">
    <source>
        <dbReference type="ARBA" id="ARBA00023024"/>
    </source>
</evidence>
<evidence type="ECO:0000259" key="19">
    <source>
        <dbReference type="PROSITE" id="PS51910"/>
    </source>
</evidence>
<dbReference type="PROSITE" id="PS01095">
    <property type="entry name" value="GH18_1"/>
    <property type="match status" value="1"/>
</dbReference>
<keyword evidence="5" id="KW-1003">Cell membrane</keyword>
<dbReference type="Proteomes" id="UP001642405">
    <property type="component" value="Unassembled WGS sequence"/>
</dbReference>
<dbReference type="EMBL" id="CAWUHB010000072">
    <property type="protein sequence ID" value="CAK7233286.1"/>
    <property type="molecule type" value="Genomic_DNA"/>
</dbReference>
<keyword evidence="9" id="KW-0146">Chitin degradation</keyword>
<evidence type="ECO:0000256" key="17">
    <source>
        <dbReference type="SAM" id="MobiDB-lite"/>
    </source>
</evidence>
<evidence type="ECO:0000256" key="1">
    <source>
        <dbReference type="ARBA" id="ARBA00000822"/>
    </source>
</evidence>
<protein>
    <recommendedName>
        <fullName evidence="4">chitinase</fullName>
        <ecNumber evidence="4">3.2.1.14</ecNumber>
    </recommendedName>
</protein>
<comment type="catalytic activity">
    <reaction evidence="1">
        <text>Random endo-hydrolysis of N-acetyl-beta-D-glucosaminide (1-&gt;4)-beta-linkages in chitin and chitodextrins.</text>
        <dbReference type="EC" id="3.2.1.14"/>
    </reaction>
</comment>
<reference evidence="20 21" key="1">
    <citation type="submission" date="2024-01" db="EMBL/GenBank/DDBJ databases">
        <authorList>
            <person name="Allen C."/>
            <person name="Tagirdzhanova G."/>
        </authorList>
    </citation>
    <scope>NUCLEOTIDE SEQUENCE [LARGE SCALE GENOMIC DNA]</scope>
</reference>
<comment type="caution">
    <text evidence="20">The sequence shown here is derived from an EMBL/GenBank/DDBJ whole genome shotgun (WGS) entry which is preliminary data.</text>
</comment>
<keyword evidence="10" id="KW-0472">Membrane</keyword>
<keyword evidence="21" id="KW-1185">Reference proteome</keyword>
<dbReference type="PANTHER" id="PTHR45708">
    <property type="entry name" value="ENDOCHITINASE"/>
    <property type="match status" value="1"/>
</dbReference>
<keyword evidence="6" id="KW-0964">Secreted</keyword>
<proteinExistence type="inferred from homology"/>
<dbReference type="Gene3D" id="3.20.20.80">
    <property type="entry name" value="Glycosidases"/>
    <property type="match status" value="1"/>
</dbReference>
<evidence type="ECO:0000256" key="18">
    <source>
        <dbReference type="SAM" id="SignalP"/>
    </source>
</evidence>
<sequence>MRVNGILLAAGIAPALGLAATKTPGGQIGTDGLASYCDSGGFDTVTLAYISASPETDPATDYLASNFGPHCGAGVYMVNNTASRLLSDCTTLSQDILHCQKLGKRVLLSVGGIWGPDPEHNYSVTTAENGEHFAEFLWKAFGPNSPDWTGPRPFDTLSESHTVLDGFDFDIEVPSTAQDGYVALLKQLRTYIDQYNSLVHANPIIITGSPVCTLVEVNSVSGMKDLITNDVFDKLWVKFYGNNLCAAGSSSFNYDAWETFLANTTSRDALLYVGLPAAMDVPGYMAAAKVNALVDRLQGRYSFGGVMINEVAVAKANADGGAPLYEVIYDHMLAGAQGPMLSSITSQAHVVTKTERATALLTMTVHATAPASIPLNGTNSTQAGTGTAGHTTGTVHASLSCPTASRTVPDTQSGTRTSPTHSYSYSVTSAGNVGKMTGLAWSVVAVILFLTM</sequence>
<name>A0ABP0CQA4_9PEZI</name>
<feature type="signal peptide" evidence="18">
    <location>
        <begin position="1"/>
        <end position="19"/>
    </location>
</feature>
<dbReference type="PANTHER" id="PTHR45708:SF47">
    <property type="entry name" value="ENDOCHITINASE A"/>
    <property type="match status" value="1"/>
</dbReference>
<evidence type="ECO:0000256" key="8">
    <source>
        <dbReference type="ARBA" id="ARBA00022801"/>
    </source>
</evidence>
<dbReference type="Pfam" id="PF00704">
    <property type="entry name" value="Glyco_hydro_18"/>
    <property type="match status" value="1"/>
</dbReference>
<dbReference type="GO" id="GO:0008843">
    <property type="term" value="F:endochitinase activity"/>
    <property type="evidence" value="ECO:0007669"/>
    <property type="project" value="UniProtKB-EC"/>
</dbReference>
<evidence type="ECO:0000256" key="11">
    <source>
        <dbReference type="ARBA" id="ARBA00023277"/>
    </source>
</evidence>
<keyword evidence="18" id="KW-0732">Signal</keyword>
<evidence type="ECO:0000313" key="20">
    <source>
        <dbReference type="EMBL" id="CAK7233286.1"/>
    </source>
</evidence>
<evidence type="ECO:0000256" key="16">
    <source>
        <dbReference type="RuleBase" id="RU004453"/>
    </source>
</evidence>
<comment type="similarity">
    <text evidence="16">Belongs to the glycosyl hydrolase 18 family.</text>
</comment>
<feature type="compositionally biased region" description="Low complexity" evidence="17">
    <location>
        <begin position="381"/>
        <end position="394"/>
    </location>
</feature>
<evidence type="ECO:0000256" key="5">
    <source>
        <dbReference type="ARBA" id="ARBA00022475"/>
    </source>
</evidence>
<dbReference type="InterPro" id="IPR001223">
    <property type="entry name" value="Glyco_hydro18_cat"/>
</dbReference>
<keyword evidence="8 15" id="KW-0378">Hydrolase</keyword>
<comment type="subcellular location">
    <subcellularLocation>
        <location evidence="2">Cell membrane</location>
        <topology evidence="2">Lipid-anchor</topology>
        <topology evidence="2">GPI-anchor</topology>
    </subcellularLocation>
    <subcellularLocation>
        <location evidence="3">Secreted</location>
    </subcellularLocation>
</comment>
<dbReference type="InterPro" id="IPR050542">
    <property type="entry name" value="Glycosyl_Hydrlase18_Chitinase"/>
</dbReference>
<keyword evidence="13 15" id="KW-0326">Glycosidase</keyword>
<evidence type="ECO:0000313" key="21">
    <source>
        <dbReference type="Proteomes" id="UP001642405"/>
    </source>
</evidence>
<feature type="compositionally biased region" description="Polar residues" evidence="17">
    <location>
        <begin position="395"/>
        <end position="422"/>
    </location>
</feature>